<dbReference type="InterPro" id="IPR003593">
    <property type="entry name" value="AAA+_ATPase"/>
</dbReference>
<feature type="compositionally biased region" description="Acidic residues" evidence="1">
    <location>
        <begin position="477"/>
        <end position="487"/>
    </location>
</feature>
<feature type="region of interest" description="Disordered" evidence="1">
    <location>
        <begin position="724"/>
        <end position="814"/>
    </location>
</feature>
<organism evidence="3 4">
    <name type="scientific">Symbiodinium microadriaticum</name>
    <name type="common">Dinoflagellate</name>
    <name type="synonym">Zooxanthella microadriatica</name>
    <dbReference type="NCBI Taxonomy" id="2951"/>
    <lineage>
        <taxon>Eukaryota</taxon>
        <taxon>Sar</taxon>
        <taxon>Alveolata</taxon>
        <taxon>Dinophyceae</taxon>
        <taxon>Suessiales</taxon>
        <taxon>Symbiodiniaceae</taxon>
        <taxon>Symbiodinium</taxon>
    </lineage>
</organism>
<feature type="compositionally biased region" description="Polar residues" evidence="1">
    <location>
        <begin position="29"/>
        <end position="38"/>
    </location>
</feature>
<dbReference type="Gene3D" id="2.30.130.30">
    <property type="entry name" value="Hypothetical protein"/>
    <property type="match status" value="1"/>
</dbReference>
<feature type="domain" description="AAA+ ATPase" evidence="2">
    <location>
        <begin position="2249"/>
        <end position="2485"/>
    </location>
</feature>
<evidence type="ECO:0000313" key="4">
    <source>
        <dbReference type="Proteomes" id="UP000186817"/>
    </source>
</evidence>
<evidence type="ECO:0000256" key="1">
    <source>
        <dbReference type="SAM" id="MobiDB-lite"/>
    </source>
</evidence>
<feature type="compositionally biased region" description="Low complexity" evidence="1">
    <location>
        <begin position="554"/>
        <end position="579"/>
    </location>
</feature>
<accession>A0A1Q9C1R7</accession>
<dbReference type="Proteomes" id="UP000186817">
    <property type="component" value="Unassembled WGS sequence"/>
</dbReference>
<feature type="compositionally biased region" description="Basic and acidic residues" evidence="1">
    <location>
        <begin position="1337"/>
        <end position="1352"/>
    </location>
</feature>
<dbReference type="Gene3D" id="2.30.30.940">
    <property type="match status" value="1"/>
</dbReference>
<feature type="compositionally biased region" description="Low complexity" evidence="1">
    <location>
        <begin position="1015"/>
        <end position="1036"/>
    </location>
</feature>
<dbReference type="PANTHER" id="PTHR47642:SF5">
    <property type="entry name" value="ATP-DEPENDENT DNA HELICASE"/>
    <property type="match status" value="1"/>
</dbReference>
<feature type="region of interest" description="Disordered" evidence="1">
    <location>
        <begin position="1014"/>
        <end position="1050"/>
    </location>
</feature>
<dbReference type="InterPro" id="IPR051055">
    <property type="entry name" value="PIF1_helicase"/>
</dbReference>
<feature type="compositionally biased region" description="Basic and acidic residues" evidence="1">
    <location>
        <begin position="730"/>
        <end position="757"/>
    </location>
</feature>
<feature type="compositionally biased region" description="Basic and acidic residues" evidence="1">
    <location>
        <begin position="82"/>
        <end position="93"/>
    </location>
</feature>
<dbReference type="InterPro" id="IPR027417">
    <property type="entry name" value="P-loop_NTPase"/>
</dbReference>
<feature type="region of interest" description="Disordered" evidence="1">
    <location>
        <begin position="550"/>
        <end position="608"/>
    </location>
</feature>
<feature type="region of interest" description="Disordered" evidence="1">
    <location>
        <begin position="1097"/>
        <end position="1135"/>
    </location>
</feature>
<keyword evidence="4" id="KW-1185">Reference proteome</keyword>
<gene>
    <name evidence="3" type="ORF">AK812_SmicGene43162</name>
</gene>
<feature type="region of interest" description="Disordered" evidence="1">
    <location>
        <begin position="317"/>
        <end position="498"/>
    </location>
</feature>
<feature type="region of interest" description="Disordered" evidence="1">
    <location>
        <begin position="944"/>
        <end position="965"/>
    </location>
</feature>
<feature type="region of interest" description="Disordered" evidence="1">
    <location>
        <begin position="1"/>
        <end position="93"/>
    </location>
</feature>
<protein>
    <recommendedName>
        <fullName evidence="2">AAA+ ATPase domain-containing protein</fullName>
    </recommendedName>
</protein>
<dbReference type="Gene3D" id="3.40.50.300">
    <property type="entry name" value="P-loop containing nucleotide triphosphate hydrolases"/>
    <property type="match status" value="2"/>
</dbReference>
<feature type="compositionally biased region" description="Acidic residues" evidence="1">
    <location>
        <begin position="326"/>
        <end position="336"/>
    </location>
</feature>
<feature type="compositionally biased region" description="Basic residues" evidence="1">
    <location>
        <begin position="580"/>
        <end position="590"/>
    </location>
</feature>
<feature type="compositionally biased region" description="Basic and acidic residues" evidence="1">
    <location>
        <begin position="411"/>
        <end position="426"/>
    </location>
</feature>
<name>A0A1Q9C1R7_SYMMI</name>
<feature type="region of interest" description="Disordered" evidence="1">
    <location>
        <begin position="1626"/>
        <end position="1658"/>
    </location>
</feature>
<feature type="compositionally biased region" description="Basic residues" evidence="1">
    <location>
        <begin position="758"/>
        <end position="767"/>
    </location>
</feature>
<dbReference type="PANTHER" id="PTHR47642">
    <property type="entry name" value="ATP-DEPENDENT DNA HELICASE"/>
    <property type="match status" value="1"/>
</dbReference>
<proteinExistence type="predicted"/>
<dbReference type="OrthoDB" id="432388at2759"/>
<dbReference type="SUPFAM" id="SSF52540">
    <property type="entry name" value="P-loop containing nucleoside triphosphate hydrolases"/>
    <property type="match status" value="2"/>
</dbReference>
<feature type="compositionally biased region" description="Basic and acidic residues" evidence="1">
    <location>
        <begin position="381"/>
        <end position="404"/>
    </location>
</feature>
<evidence type="ECO:0000259" key="2">
    <source>
        <dbReference type="SMART" id="SM00382"/>
    </source>
</evidence>
<dbReference type="InterPro" id="IPR015947">
    <property type="entry name" value="PUA-like_sf"/>
</dbReference>
<feature type="compositionally biased region" description="Basic and acidic residues" evidence="1">
    <location>
        <begin position="781"/>
        <end position="791"/>
    </location>
</feature>
<reference evidence="3 4" key="1">
    <citation type="submission" date="2016-02" db="EMBL/GenBank/DDBJ databases">
        <title>Genome analysis of coral dinoflagellate symbionts highlights evolutionary adaptations to a symbiotic lifestyle.</title>
        <authorList>
            <person name="Aranda M."/>
            <person name="Li Y."/>
            <person name="Liew Y.J."/>
            <person name="Baumgarten S."/>
            <person name="Simakov O."/>
            <person name="Wilson M."/>
            <person name="Piel J."/>
            <person name="Ashoor H."/>
            <person name="Bougouffa S."/>
            <person name="Bajic V.B."/>
            <person name="Ryu T."/>
            <person name="Ravasi T."/>
            <person name="Bayer T."/>
            <person name="Micklem G."/>
            <person name="Kim H."/>
            <person name="Bhak J."/>
            <person name="Lajeunesse T.C."/>
            <person name="Voolstra C.R."/>
        </authorList>
    </citation>
    <scope>NUCLEOTIDE SEQUENCE [LARGE SCALE GENOMIC DNA]</scope>
    <source>
        <strain evidence="3 4">CCMP2467</strain>
    </source>
</reference>
<dbReference type="SUPFAM" id="SSF88697">
    <property type="entry name" value="PUA domain-like"/>
    <property type="match status" value="1"/>
</dbReference>
<feature type="compositionally biased region" description="Basic and acidic residues" evidence="1">
    <location>
        <begin position="442"/>
        <end position="476"/>
    </location>
</feature>
<dbReference type="Pfam" id="PF13604">
    <property type="entry name" value="AAA_30"/>
    <property type="match status" value="1"/>
</dbReference>
<feature type="compositionally biased region" description="Basic residues" evidence="1">
    <location>
        <begin position="368"/>
        <end position="380"/>
    </location>
</feature>
<dbReference type="SMART" id="SM00382">
    <property type="entry name" value="AAA"/>
    <property type="match status" value="1"/>
</dbReference>
<evidence type="ECO:0000313" key="3">
    <source>
        <dbReference type="EMBL" id="OLP76850.1"/>
    </source>
</evidence>
<feature type="compositionally biased region" description="Gly residues" evidence="1">
    <location>
        <begin position="61"/>
        <end position="73"/>
    </location>
</feature>
<comment type="caution">
    <text evidence="3">The sequence shown here is derived from an EMBL/GenBank/DDBJ whole genome shotgun (WGS) entry which is preliminary data.</text>
</comment>
<feature type="region of interest" description="Disordered" evidence="1">
    <location>
        <begin position="1331"/>
        <end position="1378"/>
    </location>
</feature>
<dbReference type="EMBL" id="LSRX01001902">
    <property type="protein sequence ID" value="OLP76850.1"/>
    <property type="molecule type" value="Genomic_DNA"/>
</dbReference>
<feature type="compositionally biased region" description="Polar residues" evidence="1">
    <location>
        <begin position="1357"/>
        <end position="1366"/>
    </location>
</feature>
<sequence length="2639" mass="295285">MWSKPWNKGTAAAGKGNKGGFKGSERPQESWTSASWNASGKGPWPAASTSGDWHAASGSQGFDGYGPGPAGGKGWEESTAGKGKDSNKGKGKDWVPRLEGKYALAKTILRPYADERGQAVYGQSSAMEFFGKNNMRQIIDSRNSELARRPAIGISVVSSSMLALCALFVDESEAEDERKFQAAMQDLRRLFCGEDGAAFRKACETLSKDRSNNNSAEKRRKAVEIWLAFFRTNKEILQAALPLVLHRTSMLYVGGVQALEACTLSNALGNWSNKIPTTVANEASLSQWQAAPKNLKLLVNYLVQAFAQRHSDDAAWKRSCGGWGGDSDEEGQEDPAAEPAWGVPDPIVKKRRTAKASSSSSSSEGQRKAARRQEKHKRKKEEKMLRKIAKDKSTESDEVAEKPSDNTPSEAAKKDKFGDANDEKRKGSTSSSSSKRRRKAAKRDEGRKAKKEAKAARKEAKKRPTEAPEAVHKEETGQEETIQDDANEASYRSAESGRRALGSIAPSGRIDATELYLRGESTCAGAMHGMPIVGMMLLLWTVPRSIPQTQLDAQTASQQSRTTSSSSSLSSITTPSSKSGKSRRAKRAARGRGSTVGRRGRHLWEPPSQAAPACRGLLGKPCTLALDGSGRPGAATTSDAGCVFCSAARFEQLKNTRRGGLATSYLLRLPQAHREEALRRIELHGGKQLQEDFELRVVRREQRTRDSRPRRGVRGQYKRKRLGDAWGLAEKTEKIESRSRETEPKTTDKRDKSEKATKKDKKHKHKAQRAEPSIAPVSTRSRKESEAKTELSEENDTPVRTAAESKAGRKGTMRDGEAHARFLQAAMQAYRDMTVYPETDDEANGNRREVYRGSLEASDNKVSGVGGLHSGLQARAQVICGGATDAVARQGTLLPSLIAVPAGYFFVASPQAVSVHYLPTGVYLLATSWAHPIHVSHILPSEAANGDAGGHIRGTEARSSPDPEQLETTALLFRTRQENPSAFQDRLEEIGLIFGDEELARQLSLLDEYTRKQTAPAEASGSSPAEAAAAQQASAADVARSQPTCSPDPEQLETTALLFRTRQENPSAFQDRLEEIGLIFGKEELARQLDLLEDDTRKQTAPAEASGSSPPEAEAAQQARPADVFPDRSERARRSPRWALTMKPQWCQKILDGSKVWEIRGQNCKKHLHERICIAESGTGMLLGEMTIRDSFKITREDLEANRHLHGIEDLRIITYGNIYAWVLENVEAYEEPVPYSRSAGSIAWVDLHPAAGEEACQNPGCCFGTTKKGIRGKAYARAHDEVRFRHCVFCSEEAFRAALAEYKGQPIRRLLGQLRRASTDRHGQALEQIRQQHGPEMAERFAPKQPTERARKSGGRKNSVTSWETSLEHRQPALKTSETARRAFEITEQRADARLQRKFPSLYAEGARSTKDWMPPRAAAFQKWCQEDSWQMCSCCGRMVPQAFRARHATGKAGSASELAACGHCKSNGATGYWAPAPADVPRRLRKLSAEAVEALRPFDIHTGGTMRAPNGYLVHNDMMRFSFKTTAVENNIAKLPRKQRERAEKALEYLLRDDSGSYYGRFWQLHHKSLRKRENAIRRGEIWVGTPAKRLPTTFIETIGIECALWPHLYWCVDMTETYVRSQDARRLQRRRREKEDNSEEDLNADDPQPQTASRQSAKASFLAKVHSAVIGYNSDPLLLHFVYDLWLFTTIGGAKNSAGTGNVREALATKPYSPELWRTYHTALVDLQRQIGWPSLFITIAPYEWSFPYHRWLQDELRKSLLARLEMPVTETLHLAHVLAQAVKGLLTGANEGMQAKREHLFCSSEGPGKVRHWVARLEFQDGKRKRRVYRHGQFYHGRGTVHVHILLWLSDMQAMNLSSKIRADVPGEEEPELRDLVVGSQLDYTSSGWPLREEPTEVAEEEQRLRLYHPREAFERNCRAYLPDILAALRCHVDAQASDGRAMILKYCASYLPKFSSSFAAELMNNEASDFSLARRVLADYHPLQPEMILQLAMQQHPQFICPATVRKFVVPVPWQKEMPQLVQKYMASTWRRDNMSLLEFLRKSGNNGQISQRYRRMHSHRKIGMPLNDWINVHPADGKTLVANVMYAHTNDRHYGQWLLLNVPFRTIDDLWHPQAHKLPENLKYLGLCVLHRRRFWRDPQRIRSELEKEARGEMYIRNTLAMLTARIELIDAYLSGEMTVVRNPAPAVNGVAQVASSKIQVAPEQANIINTIRERVRHALVAKWPDDYNVDSWEIWLDRDRPANTTTVVLGPAGSGKSTAVEIALDEAVKTGAHVGVACPTGMLATRYRARHADLDIDTVRGMFALHKDELATADIMKTYDLIVIDEIGQLPVWIFDRLLRLWDAADRRPALVLVGDFCQLRGADGTTARDSPRWPQMSVSTLHEMRRCKCDRLKWKLQLLRSAIPDGRQLKKILRGHRAIFRTRSARGNTLDSEDVATVLKDTPSTTFVTISRRGTAKVNQHAVRALFSDAEILGRIPCDPQENFGNFRGNVQVDAQPFWMPVYEGMRVTITRNTDKENGFVNGMGAVVERMRNSGVQVKTDAGKVLLIHPIAQECSLQDGTRLTTTAFPLRLGYSTTLHKIQGATLSHITIWMDVPFVRAALYVALSRVQHDRDWRYVGSIERRHCLPAAF</sequence>
<feature type="compositionally biased region" description="Low complexity" evidence="1">
    <location>
        <begin position="1101"/>
        <end position="1119"/>
    </location>
</feature>